<dbReference type="Gene3D" id="3.50.50.60">
    <property type="entry name" value="FAD/NAD(P)-binding domain"/>
    <property type="match status" value="2"/>
</dbReference>
<accession>A0ABT6NHB2</accession>
<dbReference type="EMBL" id="JARYZI010000017">
    <property type="protein sequence ID" value="MDH8679822.1"/>
    <property type="molecule type" value="Genomic_DNA"/>
</dbReference>
<name>A0ABT6NHB2_9FIRM</name>
<protein>
    <recommendedName>
        <fullName evidence="6">FAD-dependent oxidoreductase</fullName>
    </recommendedName>
</protein>
<dbReference type="Pfam" id="PF21688">
    <property type="entry name" value="FAD-depend_C"/>
    <property type="match status" value="1"/>
</dbReference>
<dbReference type="Proteomes" id="UP001158045">
    <property type="component" value="Unassembled WGS sequence"/>
</dbReference>
<proteinExistence type="predicted"/>
<dbReference type="Gene3D" id="3.30.70.2700">
    <property type="match status" value="1"/>
</dbReference>
<evidence type="ECO:0008006" key="6">
    <source>
        <dbReference type="Google" id="ProtNLM"/>
    </source>
</evidence>
<dbReference type="PANTHER" id="PTHR42842:SF3">
    <property type="entry name" value="FAD_NAD(P)-BINDING OXIDOREDUCTASE FAMILY PROTEIN"/>
    <property type="match status" value="1"/>
</dbReference>
<keyword evidence="1" id="KW-0175">Coiled coil</keyword>
<dbReference type="RefSeq" id="WP_281095718.1">
    <property type="nucleotide sequence ID" value="NZ_JARYZI010000017.1"/>
</dbReference>
<evidence type="ECO:0000256" key="1">
    <source>
        <dbReference type="SAM" id="Coils"/>
    </source>
</evidence>
<dbReference type="Pfam" id="PF01593">
    <property type="entry name" value="Amino_oxidase"/>
    <property type="match status" value="1"/>
</dbReference>
<dbReference type="PIRSF" id="PIRSF038984">
    <property type="entry name" value="FAD_binding_protein"/>
    <property type="match status" value="1"/>
</dbReference>
<feature type="domain" description="FAD-dependent protein C-terminal" evidence="3">
    <location>
        <begin position="285"/>
        <end position="498"/>
    </location>
</feature>
<dbReference type="InterPro" id="IPR028348">
    <property type="entry name" value="FAD-binding_protein"/>
</dbReference>
<evidence type="ECO:0000259" key="2">
    <source>
        <dbReference type="Pfam" id="PF01593"/>
    </source>
</evidence>
<dbReference type="InterPro" id="IPR002937">
    <property type="entry name" value="Amino_oxidase"/>
</dbReference>
<evidence type="ECO:0000259" key="3">
    <source>
        <dbReference type="Pfam" id="PF21688"/>
    </source>
</evidence>
<organism evidence="4 5">
    <name type="scientific">Fusibacter bizertensis</name>
    <dbReference type="NCBI Taxonomy" id="1488331"/>
    <lineage>
        <taxon>Bacteria</taxon>
        <taxon>Bacillati</taxon>
        <taxon>Bacillota</taxon>
        <taxon>Clostridia</taxon>
        <taxon>Eubacteriales</taxon>
        <taxon>Eubacteriales Family XII. Incertae Sedis</taxon>
        <taxon>Fusibacter</taxon>
    </lineage>
</organism>
<dbReference type="InterPro" id="IPR049516">
    <property type="entry name" value="FAD-depend_C"/>
</dbReference>
<sequence length="555" mass="61562">MIRINEVKFNIDEQFNDETIRKKIAKKAKISLDQIKKYKIIRESIDARKDITFSYVIDIEVNKEKLLLQNGFKEAPKSFESIDLRYKDQIEAQKSEVSLRPIVIGFGPAGIYAALQLALAGLKPIVLEMGEEVDQRQKSVEKFWEDGTLNVNSNVQFGEGGAGTFSDGKLTTRIKDARIDFVLSKLVEAGAPEDILYRNKPHIGTDILCDVVKSLRAQIIELGGEVRFNTKVTDIESELDGELITIVTQHGDRMVTDAAVLAIGHSARSLFEVLAEKKVSIEKKPFAIGVRIEHPQKLINVAQYGKYHSSDKLGAAEYKLTYSTLGGRSVYSFCMCPGGRVVGSSSESGMLVVNGMSYHSRSLSNANSALLVNVVPEDFEGEDVLAGVRFQQRLEKEAYLAGGSTYNAPVEKLETFIKDEKRNIEKAQNYYKQYNIDYNQEMNALTPTYTPEVIYTSLDKILPGFISEAIREALVNFDNKIPGFADPRVVMTAIESRSSSPIRIIRDFNTYQSISHKALYPCGEGAGYAGGITSSAVDGIKVAEAIIIKKYGLSI</sequence>
<keyword evidence="5" id="KW-1185">Reference proteome</keyword>
<evidence type="ECO:0000313" key="4">
    <source>
        <dbReference type="EMBL" id="MDH8679822.1"/>
    </source>
</evidence>
<feature type="domain" description="Amine oxidase" evidence="2">
    <location>
        <begin position="213"/>
        <end position="271"/>
    </location>
</feature>
<reference evidence="4 5" key="1">
    <citation type="submission" date="2023-04" db="EMBL/GenBank/DDBJ databases">
        <title>Fusibacter bizertensis strain WBS, isolated from littoral bottom sediments of the Arctic seas - biochemical and genomic analysis.</title>
        <authorList>
            <person name="Brioukhanov A.L."/>
        </authorList>
    </citation>
    <scope>NUCLEOTIDE SEQUENCE [LARGE SCALE GENOMIC DNA]</scope>
    <source>
        <strain evidence="4 5">WBS</strain>
    </source>
</reference>
<dbReference type="InterPro" id="IPR036188">
    <property type="entry name" value="FAD/NAD-bd_sf"/>
</dbReference>
<gene>
    <name evidence="4" type="ORF">QE109_16810</name>
</gene>
<dbReference type="SUPFAM" id="SSF51905">
    <property type="entry name" value="FAD/NAD(P)-binding domain"/>
    <property type="match status" value="1"/>
</dbReference>
<evidence type="ECO:0000313" key="5">
    <source>
        <dbReference type="Proteomes" id="UP001158045"/>
    </source>
</evidence>
<dbReference type="PANTHER" id="PTHR42842">
    <property type="entry name" value="FAD/NAD(P)-BINDING OXIDOREDUCTASE"/>
    <property type="match status" value="1"/>
</dbReference>
<comment type="caution">
    <text evidence="4">The sequence shown here is derived from an EMBL/GenBank/DDBJ whole genome shotgun (WGS) entry which is preliminary data.</text>
</comment>
<feature type="coiled-coil region" evidence="1">
    <location>
        <begin position="410"/>
        <end position="437"/>
    </location>
</feature>